<reference evidence="2" key="1">
    <citation type="submission" date="2022-02" db="EMBL/GenBank/DDBJ databases">
        <title>Polaribacter sp. MSW13, isolated from seawater.</title>
        <authorList>
            <person name="Kristyanto S."/>
            <person name="Jung J."/>
            <person name="Jeon C.O."/>
        </authorList>
    </citation>
    <scope>NUCLEOTIDE SEQUENCE</scope>
    <source>
        <strain evidence="2">MSW13</strain>
    </source>
</reference>
<protein>
    <submittedName>
        <fullName evidence="2">DUF935 domain-containing protein</fullName>
    </submittedName>
</protein>
<sequence>MKKSFTDKVIDKVLAFVPDGRIRVESAIRSESKNKLKLTEIKRASTLFQPKTISDWKNAVALATDPENPSWLFYSDLVENLKLDAHLVSVVESRIHRVLRSKFVFVNNAGDEVPEVKALFERPWFEEFVTEVLWSKFDGVKVLEIFHVNENLELFTAEAIPMAHVNPKKGLILKEPGDETGWDYRSGVLADYYLQIGKDTDLGMLSELATLVLAKKLAMGSWLDYIEKYGIPPKSITTDNMTTERAEELLQMGLDMISNHVAVLQGNEKIEFGFLPTTDAHKVFDEMISRLNSEISKRVLGQTMTTDDGASKSQAQVHETVANDRHESDKLFIQYIINEHLIPRLLKLSSFYAPLTNLSFDWDVTEEMEKGVMIDKAVALTNAGFMLDYKVLADKTGMPITGLKVVAPSEPSEEEDLKKKKLTPTQKQ</sequence>
<evidence type="ECO:0000313" key="2">
    <source>
        <dbReference type="EMBL" id="MCI2229572.1"/>
    </source>
</evidence>
<feature type="region of interest" description="Disordered" evidence="1">
    <location>
        <begin position="407"/>
        <end position="428"/>
    </location>
</feature>
<accession>A0A9X2AK07</accession>
<dbReference type="Pfam" id="PF06074">
    <property type="entry name" value="Portal_Mu"/>
    <property type="match status" value="1"/>
</dbReference>
<dbReference type="InterPro" id="IPR009279">
    <property type="entry name" value="Portal_Mu"/>
</dbReference>
<comment type="caution">
    <text evidence="2">The sequence shown here is derived from an EMBL/GenBank/DDBJ whole genome shotgun (WGS) entry which is preliminary data.</text>
</comment>
<keyword evidence="3" id="KW-1185">Reference proteome</keyword>
<dbReference type="Proteomes" id="UP001139369">
    <property type="component" value="Unassembled WGS sequence"/>
</dbReference>
<dbReference type="AlphaFoldDB" id="A0A9X2AK07"/>
<dbReference type="RefSeq" id="WP_242178698.1">
    <property type="nucleotide sequence ID" value="NZ_JAKQYM010000007.1"/>
</dbReference>
<evidence type="ECO:0000313" key="3">
    <source>
        <dbReference type="Proteomes" id="UP001139369"/>
    </source>
</evidence>
<organism evidence="2 3">
    <name type="scientific">Polaribacter marinus</name>
    <dbReference type="NCBI Taxonomy" id="2916838"/>
    <lineage>
        <taxon>Bacteria</taxon>
        <taxon>Pseudomonadati</taxon>
        <taxon>Bacteroidota</taxon>
        <taxon>Flavobacteriia</taxon>
        <taxon>Flavobacteriales</taxon>
        <taxon>Flavobacteriaceae</taxon>
    </lineage>
</organism>
<evidence type="ECO:0000256" key="1">
    <source>
        <dbReference type="SAM" id="MobiDB-lite"/>
    </source>
</evidence>
<dbReference type="EMBL" id="JAKQYM010000007">
    <property type="protein sequence ID" value="MCI2229572.1"/>
    <property type="molecule type" value="Genomic_DNA"/>
</dbReference>
<proteinExistence type="predicted"/>
<name>A0A9X2AK07_9FLAO</name>
<gene>
    <name evidence="2" type="ORF">MC378_10370</name>
</gene>